<dbReference type="Pfam" id="PF05106">
    <property type="entry name" value="Phage_holin_3_1"/>
    <property type="match status" value="1"/>
</dbReference>
<evidence type="ECO:0000256" key="1">
    <source>
        <dbReference type="SAM" id="Phobius"/>
    </source>
</evidence>
<comment type="caution">
    <text evidence="2">The sequence shown here is derived from an EMBL/GenBank/DDBJ whole genome shotgun (WGS) entry which is preliminary data.</text>
</comment>
<evidence type="ECO:0000313" key="2">
    <source>
        <dbReference type="EMBL" id="MDV7023805.1"/>
    </source>
</evidence>
<name>A0ABU4E3V9_9ENTR</name>
<accession>A0ABU4E3V9</accession>
<dbReference type="Proteomes" id="UP001187066">
    <property type="component" value="Unassembled WGS sequence"/>
</dbReference>
<dbReference type="EMBL" id="JAWLOF010000009">
    <property type="protein sequence ID" value="MDV7023805.1"/>
    <property type="molecule type" value="Genomic_DNA"/>
</dbReference>
<keyword evidence="1" id="KW-0812">Transmembrane</keyword>
<feature type="transmembrane region" description="Helical" evidence="1">
    <location>
        <begin position="12"/>
        <end position="31"/>
    </location>
</feature>
<organism evidence="2 3">
    <name type="scientific">Atlantibacter subterraneus</name>
    <dbReference type="NCBI Taxonomy" id="255519"/>
    <lineage>
        <taxon>Bacteria</taxon>
        <taxon>Pseudomonadati</taxon>
        <taxon>Pseudomonadota</taxon>
        <taxon>Gammaproteobacteria</taxon>
        <taxon>Enterobacterales</taxon>
        <taxon>Enterobacteriaceae</taxon>
        <taxon>Atlantibacter</taxon>
    </lineage>
</organism>
<feature type="transmembrane region" description="Helical" evidence="1">
    <location>
        <begin position="43"/>
        <end position="61"/>
    </location>
</feature>
<keyword evidence="1" id="KW-1133">Transmembrane helix</keyword>
<keyword evidence="3" id="KW-1185">Reference proteome</keyword>
<proteinExistence type="predicted"/>
<keyword evidence="1" id="KW-0472">Membrane</keyword>
<dbReference type="InterPro" id="IPR006481">
    <property type="entry name" value="Phage_lambda_GpS_holin"/>
</dbReference>
<evidence type="ECO:0000313" key="3">
    <source>
        <dbReference type="Proteomes" id="UP001187066"/>
    </source>
</evidence>
<gene>
    <name evidence="2" type="ORF">R4P48_14100</name>
</gene>
<sequence length="103" mass="10745">MIGRTVKLFQDALPALYAAGAAFSISALMSIYDGKPVAKTATGALSCGILTLAIAGSLEFFGMPGNSVTFVGAAVGFIGAEKVRDKILSLFERRTRGDKNNDL</sequence>
<protein>
    <submittedName>
        <fullName evidence="2">Phage holin, lambda family</fullName>
    </submittedName>
</protein>
<dbReference type="NCBIfam" id="TIGR01594">
    <property type="entry name" value="holin_lambda"/>
    <property type="match status" value="1"/>
</dbReference>
<reference evidence="2 3" key="1">
    <citation type="submission" date="2023-10" db="EMBL/GenBank/DDBJ databases">
        <authorList>
            <person name="Dale J."/>
        </authorList>
    </citation>
    <scope>NUCLEOTIDE SEQUENCE [LARGE SCALE GENOMIC DNA]</scope>
    <source>
        <strain evidence="2 3">2023EL-00970</strain>
    </source>
</reference>
<dbReference type="RefSeq" id="WP_317678645.1">
    <property type="nucleotide sequence ID" value="NZ_JAWLOF010000009.1"/>
</dbReference>